<dbReference type="OrthoDB" id="60264at2157"/>
<accession>A0A7D6H6D0</accession>
<proteinExistence type="predicted"/>
<organism evidence="1 2">
    <name type="scientific">Natrinema zhouii</name>
    <dbReference type="NCBI Taxonomy" id="1710539"/>
    <lineage>
        <taxon>Archaea</taxon>
        <taxon>Methanobacteriati</taxon>
        <taxon>Methanobacteriota</taxon>
        <taxon>Stenosarchaea group</taxon>
        <taxon>Halobacteria</taxon>
        <taxon>Halobacteriales</taxon>
        <taxon>Natrialbaceae</taxon>
        <taxon>Natrinema</taxon>
    </lineage>
</organism>
<evidence type="ECO:0000313" key="1">
    <source>
        <dbReference type="EMBL" id="QLK26048.1"/>
    </source>
</evidence>
<dbReference type="Proteomes" id="UP000510869">
    <property type="component" value="Chromosome"/>
</dbReference>
<dbReference type="Gene3D" id="2.40.10.230">
    <property type="entry name" value="Probable tRNA pseudouridine synthase domain"/>
    <property type="match status" value="1"/>
</dbReference>
<reference evidence="1 2" key="1">
    <citation type="submission" date="2020-07" db="EMBL/GenBank/DDBJ databases">
        <title>Natrinema (YPL30) sp. nov. and Haloterrigena xxxxxx (YPL8) sp. nov., isolated from a salt mine.</title>
        <authorList>
            <person name="Cui H."/>
        </authorList>
    </citation>
    <scope>NUCLEOTIDE SEQUENCE [LARGE SCALE GENOMIC DNA]</scope>
    <source>
        <strain evidence="1 2">YPL13</strain>
    </source>
</reference>
<keyword evidence="2" id="KW-1185">Reference proteome</keyword>
<dbReference type="SUPFAM" id="SSF50447">
    <property type="entry name" value="Translation proteins"/>
    <property type="match status" value="1"/>
</dbReference>
<name>A0A7D6H6D0_9EURY</name>
<dbReference type="GeneID" id="56145246"/>
<dbReference type="EMBL" id="CP059154">
    <property type="protein sequence ID" value="QLK26048.1"/>
    <property type="molecule type" value="Genomic_DNA"/>
</dbReference>
<gene>
    <name evidence="1" type="ORF">HYG81_18535</name>
</gene>
<dbReference type="RefSeq" id="WP_180841228.1">
    <property type="nucleotide sequence ID" value="NZ_CP059154.1"/>
</dbReference>
<sequence length="86" mass="9276">MRRVGAVVRTAQGLAVLRADDADGGENNDTFDEFRDEIGTMVLNDSLEEVGRVVDIFGPVSRPYLAVTPDDGVHLPSLVGSTLYAR</sequence>
<protein>
    <submittedName>
        <fullName evidence="1">H/ACA RNA-protein complex component Gar1</fullName>
    </submittedName>
</protein>
<dbReference type="KEGG" id="nay:HYG81_18535"/>
<dbReference type="InterPro" id="IPR038664">
    <property type="entry name" value="Gar1/Naf1_Cbf5-bd_sf"/>
</dbReference>
<dbReference type="InterPro" id="IPR009000">
    <property type="entry name" value="Transl_B-barrel_sf"/>
</dbReference>
<dbReference type="AlphaFoldDB" id="A0A7D6H6D0"/>
<dbReference type="NCBIfam" id="NF009628">
    <property type="entry name" value="PRK13149.1-2"/>
    <property type="match status" value="1"/>
</dbReference>
<evidence type="ECO:0000313" key="2">
    <source>
        <dbReference type="Proteomes" id="UP000510869"/>
    </source>
</evidence>